<proteinExistence type="inferred from homology"/>
<evidence type="ECO:0000256" key="2">
    <source>
        <dbReference type="ARBA" id="ARBA00010875"/>
    </source>
</evidence>
<dbReference type="GO" id="GO:0004222">
    <property type="term" value="F:metalloendopeptidase activity"/>
    <property type="evidence" value="ECO:0007669"/>
    <property type="project" value="InterPro"/>
</dbReference>
<accession>A0A381XMW6</accession>
<comment type="similarity">
    <text evidence="2">Belongs to the endoribonuclease YbeY family.</text>
</comment>
<gene>
    <name evidence="8" type="ORF">METZ01_LOCUS118401</name>
</gene>
<dbReference type="Pfam" id="PF02130">
    <property type="entry name" value="YbeY"/>
    <property type="match status" value="1"/>
</dbReference>
<dbReference type="InterPro" id="IPR002036">
    <property type="entry name" value="YbeY"/>
</dbReference>
<evidence type="ECO:0000256" key="5">
    <source>
        <dbReference type="ARBA" id="ARBA00022759"/>
    </source>
</evidence>
<dbReference type="GO" id="GO:0006364">
    <property type="term" value="P:rRNA processing"/>
    <property type="evidence" value="ECO:0007669"/>
    <property type="project" value="InterPro"/>
</dbReference>
<evidence type="ECO:0000256" key="3">
    <source>
        <dbReference type="ARBA" id="ARBA00022722"/>
    </source>
</evidence>
<keyword evidence="7" id="KW-0862">Zinc</keyword>
<evidence type="ECO:0000256" key="6">
    <source>
        <dbReference type="ARBA" id="ARBA00022801"/>
    </source>
</evidence>
<evidence type="ECO:0000256" key="1">
    <source>
        <dbReference type="ARBA" id="ARBA00001947"/>
    </source>
</evidence>
<protein>
    <submittedName>
        <fullName evidence="8">Uncharacterized protein</fullName>
    </submittedName>
</protein>
<name>A0A381XMW6_9ZZZZ</name>
<dbReference type="InterPro" id="IPR023091">
    <property type="entry name" value="MetalPrtase_cat_dom_sf_prd"/>
</dbReference>
<dbReference type="SUPFAM" id="SSF55486">
    <property type="entry name" value="Metalloproteases ('zincins'), catalytic domain"/>
    <property type="match status" value="1"/>
</dbReference>
<keyword evidence="4" id="KW-0479">Metal-binding</keyword>
<dbReference type="EMBL" id="UINC01015590">
    <property type="protein sequence ID" value="SVA65547.1"/>
    <property type="molecule type" value="Genomic_DNA"/>
</dbReference>
<dbReference type="GO" id="GO:0004519">
    <property type="term" value="F:endonuclease activity"/>
    <property type="evidence" value="ECO:0007669"/>
    <property type="project" value="UniProtKB-KW"/>
</dbReference>
<organism evidence="8">
    <name type="scientific">marine metagenome</name>
    <dbReference type="NCBI Taxonomy" id="408172"/>
    <lineage>
        <taxon>unclassified sequences</taxon>
        <taxon>metagenomes</taxon>
        <taxon>ecological metagenomes</taxon>
    </lineage>
</organism>
<evidence type="ECO:0000256" key="4">
    <source>
        <dbReference type="ARBA" id="ARBA00022723"/>
    </source>
</evidence>
<dbReference type="InterPro" id="IPR020549">
    <property type="entry name" value="YbeY_CS"/>
</dbReference>
<evidence type="ECO:0000313" key="8">
    <source>
        <dbReference type="EMBL" id="SVA65547.1"/>
    </source>
</evidence>
<dbReference type="AlphaFoldDB" id="A0A381XMW6"/>
<reference evidence="8" key="1">
    <citation type="submission" date="2018-05" db="EMBL/GenBank/DDBJ databases">
        <authorList>
            <person name="Lanie J.A."/>
            <person name="Ng W.-L."/>
            <person name="Kazmierczak K.M."/>
            <person name="Andrzejewski T.M."/>
            <person name="Davidsen T.M."/>
            <person name="Wayne K.J."/>
            <person name="Tettelin H."/>
            <person name="Glass J.I."/>
            <person name="Rusch D."/>
            <person name="Podicherti R."/>
            <person name="Tsui H.-C.T."/>
            <person name="Winkler M.E."/>
        </authorList>
    </citation>
    <scope>NUCLEOTIDE SEQUENCE</scope>
</reference>
<dbReference type="PROSITE" id="PS01306">
    <property type="entry name" value="UPF0054"/>
    <property type="match status" value="1"/>
</dbReference>
<dbReference type="PANTHER" id="PTHR46986:SF1">
    <property type="entry name" value="ENDORIBONUCLEASE YBEY, CHLOROPLASTIC"/>
    <property type="match status" value="1"/>
</dbReference>
<dbReference type="GO" id="GO:0046872">
    <property type="term" value="F:metal ion binding"/>
    <property type="evidence" value="ECO:0007669"/>
    <property type="project" value="UniProtKB-KW"/>
</dbReference>
<dbReference type="HAMAP" id="MF_00009">
    <property type="entry name" value="Endoribonucl_YbeY"/>
    <property type="match status" value="1"/>
</dbReference>
<comment type="cofactor">
    <cofactor evidence="1">
        <name>Zn(2+)</name>
        <dbReference type="ChEBI" id="CHEBI:29105"/>
    </cofactor>
</comment>
<dbReference type="PANTHER" id="PTHR46986">
    <property type="entry name" value="ENDORIBONUCLEASE YBEY, CHLOROPLASTIC"/>
    <property type="match status" value="1"/>
</dbReference>
<keyword evidence="6" id="KW-0378">Hydrolase</keyword>
<keyword evidence="3" id="KW-0540">Nuclease</keyword>
<keyword evidence="5" id="KW-0255">Endonuclease</keyword>
<evidence type="ECO:0000256" key="7">
    <source>
        <dbReference type="ARBA" id="ARBA00022833"/>
    </source>
</evidence>
<dbReference type="Gene3D" id="3.40.390.30">
    <property type="entry name" value="Metalloproteases ('zincins'), catalytic domain"/>
    <property type="match status" value="1"/>
</dbReference>
<sequence>MVKKNKKVLLNFEDEILDFDEEYFSKLLSALDLELNRVKNNKYSVSIKFVSIKSIKKLSLDFLGDEKEHNVLSFSSGIEPDKNLGYLLGDIALCTKVLEREAKEQNKEFKDHLSHVFLHGFLHLLGYEHSTKESAKKMERLEVKVLNNLGIANPY</sequence>
<dbReference type="NCBIfam" id="TIGR00043">
    <property type="entry name" value="rRNA maturation RNase YbeY"/>
    <property type="match status" value="1"/>
</dbReference>